<dbReference type="InterPro" id="IPR017689">
    <property type="entry name" value="BamD"/>
</dbReference>
<dbReference type="InterPro" id="IPR011990">
    <property type="entry name" value="TPR-like_helical_dom_sf"/>
</dbReference>
<feature type="domain" description="Outer membrane lipoprotein BamD-like" evidence="4">
    <location>
        <begin position="39"/>
        <end position="225"/>
    </location>
</feature>
<gene>
    <name evidence="5" type="primary">bamD</name>
    <name evidence="5" type="ORF">CRYO30217_01559</name>
</gene>
<evidence type="ECO:0000256" key="2">
    <source>
        <dbReference type="ARBA" id="ARBA00023136"/>
    </source>
</evidence>
<dbReference type="EMBL" id="OU015584">
    <property type="protein sequence ID" value="CAG5081190.1"/>
    <property type="molecule type" value="Genomic_DNA"/>
</dbReference>
<sequence>MPTMQRIAIYILVLGAVLTFSSCSDYNKILKGNDYELKYKTAVELYNEGDCYRALPLFDELMTYYRMTEKGEDVYYYYANTHYCLKDYYLASYYFKRFTKHFPYSPRKEECAFMSALCTKKNSPAYNLDPTDTRKAIDELQLFMDQYPESDKIDTCNAMIDELRAKLERKSYEQAKLYYKMEKYKSAVISFEVTLEKYPDTEYREEVMYLMVKSNYLLAENSIETKKLERYQETIKSYRIFADYFPDSGYLKNAKHYHDVSLKEIEKLNNQ</sequence>
<evidence type="ECO:0000256" key="1">
    <source>
        <dbReference type="ARBA" id="ARBA00022729"/>
    </source>
</evidence>
<proteinExistence type="predicted"/>
<evidence type="ECO:0000259" key="4">
    <source>
        <dbReference type="Pfam" id="PF13525"/>
    </source>
</evidence>
<dbReference type="Pfam" id="PF13525">
    <property type="entry name" value="YfiO"/>
    <property type="match status" value="1"/>
</dbReference>
<dbReference type="Proteomes" id="UP000683507">
    <property type="component" value="Chromosome"/>
</dbReference>
<dbReference type="KEGG" id="ptan:CRYO30217_01559"/>
<dbReference type="Gene3D" id="1.25.40.10">
    <property type="entry name" value="Tetratricopeptide repeat domain"/>
    <property type="match status" value="1"/>
</dbReference>
<dbReference type="PROSITE" id="PS51257">
    <property type="entry name" value="PROKAR_LIPOPROTEIN"/>
    <property type="match status" value="1"/>
</dbReference>
<keyword evidence="1" id="KW-0732">Signal</keyword>
<keyword evidence="6" id="KW-1185">Reference proteome</keyword>
<accession>A0A916JLM7</accession>
<reference evidence="5" key="1">
    <citation type="submission" date="2021-04" db="EMBL/GenBank/DDBJ databases">
        <authorList>
            <person name="Rodrigo-Torres L."/>
            <person name="Arahal R. D."/>
            <person name="Lucena T."/>
        </authorList>
    </citation>
    <scope>NUCLEOTIDE SEQUENCE</scope>
    <source>
        <strain evidence="5">AS29M-1</strain>
    </source>
</reference>
<keyword evidence="3" id="KW-0998">Cell outer membrane</keyword>
<dbReference type="InterPro" id="IPR039565">
    <property type="entry name" value="BamD-like"/>
</dbReference>
<dbReference type="SUPFAM" id="SSF48452">
    <property type="entry name" value="TPR-like"/>
    <property type="match status" value="1"/>
</dbReference>
<dbReference type="AlphaFoldDB" id="A0A916JLM7"/>
<name>A0A916JLM7_9FLAO</name>
<evidence type="ECO:0000313" key="5">
    <source>
        <dbReference type="EMBL" id="CAG5081190.1"/>
    </source>
</evidence>
<evidence type="ECO:0000313" key="6">
    <source>
        <dbReference type="Proteomes" id="UP000683507"/>
    </source>
</evidence>
<protein>
    <submittedName>
        <fullName evidence="5">Outer membrane protein assembly factor BamD</fullName>
    </submittedName>
</protein>
<keyword evidence="2" id="KW-0472">Membrane</keyword>
<dbReference type="NCBIfam" id="TIGR03302">
    <property type="entry name" value="OM_YfiO"/>
    <property type="match status" value="1"/>
</dbReference>
<organism evidence="5 6">
    <name type="scientific">Parvicella tangerina</name>
    <dbReference type="NCBI Taxonomy" id="2829795"/>
    <lineage>
        <taxon>Bacteria</taxon>
        <taxon>Pseudomonadati</taxon>
        <taxon>Bacteroidota</taxon>
        <taxon>Flavobacteriia</taxon>
        <taxon>Flavobacteriales</taxon>
        <taxon>Parvicellaceae</taxon>
        <taxon>Parvicella</taxon>
    </lineage>
</organism>
<evidence type="ECO:0000256" key="3">
    <source>
        <dbReference type="ARBA" id="ARBA00023237"/>
    </source>
</evidence>